<name>A0ACC2HE41_DALPE</name>
<gene>
    <name evidence="1" type="ORF">DPEC_G00036930</name>
</gene>
<evidence type="ECO:0000313" key="2">
    <source>
        <dbReference type="Proteomes" id="UP001157502"/>
    </source>
</evidence>
<proteinExistence type="predicted"/>
<protein>
    <submittedName>
        <fullName evidence="1">Uncharacterized protein</fullName>
    </submittedName>
</protein>
<accession>A0ACC2HE41</accession>
<dbReference type="EMBL" id="CM055730">
    <property type="protein sequence ID" value="KAJ8014118.1"/>
    <property type="molecule type" value="Genomic_DNA"/>
</dbReference>
<organism evidence="1 2">
    <name type="scientific">Dallia pectoralis</name>
    <name type="common">Alaska blackfish</name>
    <dbReference type="NCBI Taxonomy" id="75939"/>
    <lineage>
        <taxon>Eukaryota</taxon>
        <taxon>Metazoa</taxon>
        <taxon>Chordata</taxon>
        <taxon>Craniata</taxon>
        <taxon>Vertebrata</taxon>
        <taxon>Euteleostomi</taxon>
        <taxon>Actinopterygii</taxon>
        <taxon>Neopterygii</taxon>
        <taxon>Teleostei</taxon>
        <taxon>Protacanthopterygii</taxon>
        <taxon>Esociformes</taxon>
        <taxon>Umbridae</taxon>
        <taxon>Dallia</taxon>
    </lineage>
</organism>
<reference evidence="1" key="1">
    <citation type="submission" date="2021-05" db="EMBL/GenBank/DDBJ databases">
        <authorList>
            <person name="Pan Q."/>
            <person name="Jouanno E."/>
            <person name="Zahm M."/>
            <person name="Klopp C."/>
            <person name="Cabau C."/>
            <person name="Louis A."/>
            <person name="Berthelot C."/>
            <person name="Parey E."/>
            <person name="Roest Crollius H."/>
            <person name="Montfort J."/>
            <person name="Robinson-Rechavi M."/>
            <person name="Bouchez O."/>
            <person name="Lampietro C."/>
            <person name="Lopez Roques C."/>
            <person name="Donnadieu C."/>
            <person name="Postlethwait J."/>
            <person name="Bobe J."/>
            <person name="Dillon D."/>
            <person name="Chandos A."/>
            <person name="von Hippel F."/>
            <person name="Guiguen Y."/>
        </authorList>
    </citation>
    <scope>NUCLEOTIDE SEQUENCE</scope>
    <source>
        <strain evidence="1">YG-Jan2019</strain>
    </source>
</reference>
<dbReference type="Proteomes" id="UP001157502">
    <property type="component" value="Chromosome 3"/>
</dbReference>
<sequence length="146" mass="15594">MPRYVLFPCALAWSSHIHGGGTLVVSPLLSSPSPPPLPPTAGNRAVNVLLTGSEGINTLALVIPLARGAYDSHRWPPELRWNLDSQEQQSARRHGQEREGTCWGNGTGAAGTGTTRWKPGPKSLLGTWPRSSQLIPGQITGSDVKE</sequence>
<keyword evidence="2" id="KW-1185">Reference proteome</keyword>
<evidence type="ECO:0000313" key="1">
    <source>
        <dbReference type="EMBL" id="KAJ8014118.1"/>
    </source>
</evidence>
<comment type="caution">
    <text evidence="1">The sequence shown here is derived from an EMBL/GenBank/DDBJ whole genome shotgun (WGS) entry which is preliminary data.</text>
</comment>